<dbReference type="InterPro" id="IPR009071">
    <property type="entry name" value="HMG_box_dom"/>
</dbReference>
<keyword evidence="2" id="KW-0597">Phosphoprotein</keyword>
<dbReference type="GO" id="GO:0000981">
    <property type="term" value="F:DNA-binding transcription factor activity, RNA polymerase II-specific"/>
    <property type="evidence" value="ECO:0007669"/>
    <property type="project" value="TreeGrafter"/>
</dbReference>
<evidence type="ECO:0000259" key="9">
    <source>
        <dbReference type="PROSITE" id="PS50118"/>
    </source>
</evidence>
<feature type="region of interest" description="Disordered" evidence="8">
    <location>
        <begin position="647"/>
        <end position="684"/>
    </location>
</feature>
<feature type="region of interest" description="Disordered" evidence="8">
    <location>
        <begin position="1662"/>
        <end position="1716"/>
    </location>
</feature>
<dbReference type="FunFam" id="1.10.30.10:FF:000010">
    <property type="entry name" value="Capicua transcriptional repressor b"/>
    <property type="match status" value="1"/>
</dbReference>
<dbReference type="PROSITE" id="PS50118">
    <property type="entry name" value="HMG_BOX_2"/>
    <property type="match status" value="1"/>
</dbReference>
<feature type="compositionally biased region" description="Polar residues" evidence="8">
    <location>
        <begin position="1666"/>
        <end position="1683"/>
    </location>
</feature>
<keyword evidence="5" id="KW-0804">Transcription</keyword>
<dbReference type="PANTHER" id="PTHR13059:SF13">
    <property type="entry name" value="PROTEIN CAPICUA HOMOLOG"/>
    <property type="match status" value="1"/>
</dbReference>
<name>A0AAW2I1K7_9NEOP</name>
<feature type="region of interest" description="Disordered" evidence="8">
    <location>
        <begin position="16"/>
        <end position="78"/>
    </location>
</feature>
<gene>
    <name evidence="10" type="ORF">PYX00_003340</name>
</gene>
<feature type="compositionally biased region" description="Polar residues" evidence="8">
    <location>
        <begin position="1284"/>
        <end position="1296"/>
    </location>
</feature>
<dbReference type="InterPro" id="IPR036910">
    <property type="entry name" value="HMG_box_dom_sf"/>
</dbReference>
<feature type="compositionally biased region" description="Polar residues" evidence="8">
    <location>
        <begin position="1702"/>
        <end position="1715"/>
    </location>
</feature>
<evidence type="ECO:0000256" key="5">
    <source>
        <dbReference type="ARBA" id="ARBA00023163"/>
    </source>
</evidence>
<comment type="caution">
    <text evidence="10">The sequence shown here is derived from an EMBL/GenBank/DDBJ whole genome shotgun (WGS) entry which is preliminary data.</text>
</comment>
<keyword evidence="4 7" id="KW-0238">DNA-binding</keyword>
<feature type="compositionally biased region" description="Polar residues" evidence="8">
    <location>
        <begin position="949"/>
        <end position="964"/>
    </location>
</feature>
<feature type="compositionally biased region" description="Polar residues" evidence="8">
    <location>
        <begin position="649"/>
        <end position="664"/>
    </location>
</feature>
<feature type="region of interest" description="Disordered" evidence="8">
    <location>
        <begin position="356"/>
        <end position="454"/>
    </location>
</feature>
<feature type="region of interest" description="Disordered" evidence="8">
    <location>
        <begin position="1602"/>
        <end position="1629"/>
    </location>
</feature>
<dbReference type="PANTHER" id="PTHR13059">
    <property type="entry name" value="HMG-BOX TRANSCRIPTION FACTOR BBX"/>
    <property type="match status" value="1"/>
</dbReference>
<evidence type="ECO:0000256" key="7">
    <source>
        <dbReference type="PROSITE-ProRule" id="PRU00267"/>
    </source>
</evidence>
<feature type="compositionally biased region" description="Polar residues" evidence="8">
    <location>
        <begin position="545"/>
        <end position="565"/>
    </location>
</feature>
<sequence length="1860" mass="203522">MSEGHGRACVGVRIAREMTDNNSLQRSSLGSYQASKQQNGSRDGGGARKDESPVITAKKLPKKRKFDPSELEEIEKTSTTFSNVPCKNEQSFEPQDLSQTLLRSKGVVMPPQSAAMDYSCFKSESPFQRLQTDEKPEEMQHAKLDDVPQRKMVSVPRNDSINLTEWCGHRVLAKRDKVYLPGVIKRADNSGELWVKFDYYENDFAVFSDVLGRGRYDIISDASPSVGQVSLGNRVCVRLVTNSSDSQTVFVEGYVCSILTSPVQFVVKISSNPNEEHVVKRADLRLVQPPWSDELEGLGPPAMSPLNMNGRPYQQTSTPMQIQHVVPTLQSNDSGYYRSAATSPLQHITTPISLHSNSTALSNCSTEDLRRRQCDDSCESDDDLRREDILFASDPDGKLSGSSKRSSMQSRGSTSSLIEPRSTTPRSSATTPRSQAATPHKYKKGDVVSTPSGIRKKFNGKQWRRLCSKDGCTKESQRRGYCSRHLSLKGNSLRTAPTNFPRSKVMGSMDGEETSRDSDTSPNYSRMITQDETEAANMLVSLGSSRSATPAFSPTNQGSSPSPRQNVFMPITSPASQTLPGVVRSSNLISPNQTKWKTQTSPLPSQHLGTGSYQNVIRPELVRPGQVVISQSSNPQPAGMATSVIRISPSPSRTNVPNTPTQRVTWRVDSPGVPSPQNSCNRNSSMSSIAQQQQQSIILQKALTGVNSSSATTEAKQLQESAEHQKMVKAPPQTNVALMVPKNEHGTLYLVPQQSGFHHEKKVLVIKSEDNKFPTIMVNHRVPNSTSATTSVVVDKAAPQQGNKIGVHTAPSQPECVRQEPVKPVDNKTVVQTSNSTAVLQASNLIQPVIVHPTQLLPVLPISQKQSDEKEVKNSGVFTSINACQRLPLYPWQTILPVFPPVSPPPSTLSPPLSAPPDVKPDNGFDGEILTAEEDDDVFESEPVENNFEVGTTNGKRRSQSLSSLHGKEIPNQQKGSGRDRIRRPMNAFMIFSKRHRTLVHQRHPNQDNRTVSKILGEWWYALGPEEKQKYHELASEVKEAHFKAHPEWKWCSKDRRKSSSGSVKEGRGKLGSSDEGTDGLVIDEAPNGEQAQSNGDTSLKEEVLEAPNVSVDVKVEVKMERVEKREEGFSDDDHLATKNLVISEDPPAEIDLECKEKVTDSDSESQSDMEPILENKAFSQQRFSPVSQIKPNSGEITCRPKPIKARLPSTGMEQSNKFHHSPGDEAVSVLSYPYHSPVNPTGVAGFQPTGGAFKTMPMSPKVVKPESITSPSYVKSVPLSPQVVKNPNEQPNSGAWPSGGAKSESLTCLTEGKPTYGIINVVTSTSHNTNENGRNWQLKNNQNQEQHPKSAMFTILQHQQQNVKFQKAPGQSLALAFLNQPVNNVGEQKGQMITNLLLKTGADGKLNLEVDPKPLRSSSENKHPTTSANETVQYIVPLQSSGSLQNVYIQPAGFHIPISDGNGHSLGIQPTGLQIVTTKSNMDPPLTSTVIVSKAYTQSVTCTPTTPRGGSDVNRQMSLQAEKDEKCAVVASNQQEMDAPQQECSNLDSGTGDVTIAESEVEGQAFVLAPTPAQLGKAPLQRRQSQALGGIKSCYTSKDVSEPLTEASQMEEKEESDVPGTPGSATSKKSFFKKNVEDGMDRVLETVNFEKKFSSLPEFKPEECQSPSAINVSSSPRVYTQNYRKKPQHRLSTTEDDCETESSVVPTPKSTKLVGNTFFPPDFNVEAYRGEAAEGDANSPRTPKTPGTAREGEKCHRRILEQRRQLVMQLFQEQGYFPSTQSTSAFQSMHADIFPTKSSLQLKIREVRQKVMAQNNLTPSSALPSPLPSANDSSATTPGPATSNIISSSVVTIAASTSS</sequence>
<dbReference type="SMART" id="SM00398">
    <property type="entry name" value="HMG"/>
    <property type="match status" value="1"/>
</dbReference>
<organism evidence="10">
    <name type="scientific">Menopon gallinae</name>
    <name type="common">poultry shaft louse</name>
    <dbReference type="NCBI Taxonomy" id="328185"/>
    <lineage>
        <taxon>Eukaryota</taxon>
        <taxon>Metazoa</taxon>
        <taxon>Ecdysozoa</taxon>
        <taxon>Arthropoda</taxon>
        <taxon>Hexapoda</taxon>
        <taxon>Insecta</taxon>
        <taxon>Pterygota</taxon>
        <taxon>Neoptera</taxon>
        <taxon>Paraneoptera</taxon>
        <taxon>Psocodea</taxon>
        <taxon>Troctomorpha</taxon>
        <taxon>Phthiraptera</taxon>
        <taxon>Amblycera</taxon>
        <taxon>Menoponidae</taxon>
        <taxon>Menopon</taxon>
    </lineage>
</organism>
<feature type="region of interest" description="Disordered" evidence="8">
    <location>
        <begin position="545"/>
        <end position="606"/>
    </location>
</feature>
<evidence type="ECO:0000313" key="10">
    <source>
        <dbReference type="EMBL" id="KAL0275512.1"/>
    </source>
</evidence>
<evidence type="ECO:0000256" key="2">
    <source>
        <dbReference type="ARBA" id="ARBA00022553"/>
    </source>
</evidence>
<feature type="compositionally biased region" description="Low complexity" evidence="8">
    <location>
        <begin position="398"/>
        <end position="434"/>
    </location>
</feature>
<accession>A0AAW2I1K7</accession>
<dbReference type="InterPro" id="IPR032147">
    <property type="entry name" value="Cic_dom"/>
</dbReference>
<dbReference type="EMBL" id="JARGDH010000002">
    <property type="protein sequence ID" value="KAL0275512.1"/>
    <property type="molecule type" value="Genomic_DNA"/>
</dbReference>
<feature type="region of interest" description="Disordered" evidence="8">
    <location>
        <begin position="1816"/>
        <end position="1848"/>
    </location>
</feature>
<evidence type="ECO:0000256" key="4">
    <source>
        <dbReference type="ARBA" id="ARBA00023125"/>
    </source>
</evidence>
<feature type="compositionally biased region" description="Polar residues" evidence="8">
    <location>
        <begin position="356"/>
        <end position="366"/>
    </location>
</feature>
<keyword evidence="1" id="KW-0678">Repressor</keyword>
<keyword evidence="3" id="KW-0805">Transcription regulation</keyword>
<keyword evidence="6 7" id="KW-0539">Nucleus</keyword>
<dbReference type="Gene3D" id="1.10.30.10">
    <property type="entry name" value="High mobility group box domain"/>
    <property type="match status" value="1"/>
</dbReference>
<evidence type="ECO:0000256" key="3">
    <source>
        <dbReference type="ARBA" id="ARBA00023015"/>
    </source>
</evidence>
<evidence type="ECO:0000256" key="8">
    <source>
        <dbReference type="SAM" id="MobiDB-lite"/>
    </source>
</evidence>
<feature type="region of interest" description="Disordered" evidence="8">
    <location>
        <begin position="1054"/>
        <end position="1106"/>
    </location>
</feature>
<dbReference type="InterPro" id="IPR058606">
    <property type="entry name" value="HTH_Cic_C"/>
</dbReference>
<reference evidence="10" key="1">
    <citation type="journal article" date="2024" name="Gigascience">
        <title>Chromosome-level genome of the poultry shaft louse Menopon gallinae provides insight into the host-switching and adaptive evolution of parasitic lice.</title>
        <authorList>
            <person name="Xu Y."/>
            <person name="Ma L."/>
            <person name="Liu S."/>
            <person name="Liang Y."/>
            <person name="Liu Q."/>
            <person name="He Z."/>
            <person name="Tian L."/>
            <person name="Duan Y."/>
            <person name="Cai W."/>
            <person name="Li H."/>
            <person name="Song F."/>
        </authorList>
    </citation>
    <scope>NUCLEOTIDE SEQUENCE</scope>
    <source>
        <strain evidence="10">Cailab_2023a</strain>
    </source>
</reference>
<dbReference type="InterPro" id="IPR058607">
    <property type="entry name" value="HMG-box_Cic-like"/>
</dbReference>
<protein>
    <recommendedName>
        <fullName evidence="9">HMG box domain-containing protein</fullName>
    </recommendedName>
</protein>
<feature type="compositionally biased region" description="Polar residues" evidence="8">
    <location>
        <begin position="20"/>
        <end position="41"/>
    </location>
</feature>
<dbReference type="Pfam" id="PF00505">
    <property type="entry name" value="HMG_box"/>
    <property type="match status" value="1"/>
</dbReference>
<feature type="compositionally biased region" description="Polar residues" evidence="8">
    <location>
        <begin position="573"/>
        <end position="606"/>
    </location>
</feature>
<dbReference type="InterPro" id="IPR052412">
    <property type="entry name" value="CC-Dev_Transcription_Reg"/>
</dbReference>
<dbReference type="GO" id="GO:0005634">
    <property type="term" value="C:nucleus"/>
    <property type="evidence" value="ECO:0007669"/>
    <property type="project" value="UniProtKB-UniRule"/>
</dbReference>
<feature type="region of interest" description="Disordered" evidence="8">
    <location>
        <begin position="493"/>
        <end position="525"/>
    </location>
</feature>
<dbReference type="GO" id="GO:0000977">
    <property type="term" value="F:RNA polymerase II transcription regulatory region sequence-specific DNA binding"/>
    <property type="evidence" value="ECO:0007669"/>
    <property type="project" value="TreeGrafter"/>
</dbReference>
<dbReference type="CDD" id="cd21990">
    <property type="entry name" value="HMG-box_CIC-like"/>
    <property type="match status" value="1"/>
</dbReference>
<feature type="domain" description="HMG box" evidence="9">
    <location>
        <begin position="982"/>
        <end position="1050"/>
    </location>
</feature>
<feature type="region of interest" description="Disordered" evidence="8">
    <location>
        <begin position="948"/>
        <end position="981"/>
    </location>
</feature>
<dbReference type="Pfam" id="PF16090">
    <property type="entry name" value="DUF4819"/>
    <property type="match status" value="1"/>
</dbReference>
<dbReference type="Pfam" id="PF25981">
    <property type="entry name" value="HTH_Cic_C"/>
    <property type="match status" value="1"/>
</dbReference>
<feature type="region of interest" description="Disordered" evidence="8">
    <location>
        <begin position="1732"/>
        <end position="1756"/>
    </location>
</feature>
<dbReference type="SUPFAM" id="SSF47095">
    <property type="entry name" value="HMG-box"/>
    <property type="match status" value="1"/>
</dbReference>
<evidence type="ECO:0000256" key="1">
    <source>
        <dbReference type="ARBA" id="ARBA00022491"/>
    </source>
</evidence>
<feature type="DNA-binding region" description="HMG box" evidence="7">
    <location>
        <begin position="982"/>
        <end position="1050"/>
    </location>
</feature>
<proteinExistence type="predicted"/>
<evidence type="ECO:0000256" key="6">
    <source>
        <dbReference type="ARBA" id="ARBA00023242"/>
    </source>
</evidence>
<feature type="region of interest" description="Disordered" evidence="8">
    <location>
        <begin position="1282"/>
        <end position="1306"/>
    </location>
</feature>